<name>A0A318P813_SERPL</name>
<organism evidence="5 6">
    <name type="scientific">Serratia plymuthica</name>
    <dbReference type="NCBI Taxonomy" id="82996"/>
    <lineage>
        <taxon>Bacteria</taxon>
        <taxon>Pseudomonadati</taxon>
        <taxon>Pseudomonadota</taxon>
        <taxon>Gammaproteobacteria</taxon>
        <taxon>Enterobacterales</taxon>
        <taxon>Yersiniaceae</taxon>
        <taxon>Serratia</taxon>
    </lineage>
</organism>
<dbReference type="PANTHER" id="PTHR47894">
    <property type="entry name" value="HTH-TYPE TRANSCRIPTIONAL REGULATOR GADX"/>
    <property type="match status" value="1"/>
</dbReference>
<dbReference type="Proteomes" id="UP000248196">
    <property type="component" value="Unassembled WGS sequence"/>
</dbReference>
<accession>A0A318P813</accession>
<dbReference type="OrthoDB" id="9783876at2"/>
<keyword evidence="2" id="KW-0238">DNA-binding</keyword>
<sequence>MTRESRLVVPDEQDAMSNESLSWSDYDGSSLSRDNLVSVAYPQLKVRQSTPAFCFFEPTVLIVLAGRIEFLTSGESHTLADTAAVGFIDQGVIADYTKFPPDNGSPFRSLFLTFSADVLESFYQFSQSHLSLSGDRKKPKFTATALNGALRESLQTLLKNLTQPNLSDARIRLRIFDLLLVLAEQNIHFALPRRQGVLPRLSHLLRASPETDWTARSAGEALAMSESTLRRRLREEGGSFEKLLVDIRMHHGLMLIQTTRWNMAQVADACGYKSVSRFAERFTQRFGLPPSRLR</sequence>
<evidence type="ECO:0000313" key="5">
    <source>
        <dbReference type="EMBL" id="PYD40752.1"/>
    </source>
</evidence>
<dbReference type="RefSeq" id="WP_004946625.1">
    <property type="nucleotide sequence ID" value="NZ_PESE01000001.1"/>
</dbReference>
<proteinExistence type="predicted"/>
<dbReference type="GO" id="GO:0003700">
    <property type="term" value="F:DNA-binding transcription factor activity"/>
    <property type="evidence" value="ECO:0007669"/>
    <property type="project" value="InterPro"/>
</dbReference>
<dbReference type="Pfam" id="PF12833">
    <property type="entry name" value="HTH_18"/>
    <property type="match status" value="1"/>
</dbReference>
<dbReference type="EMBL" id="PESE01000001">
    <property type="protein sequence ID" value="PYD40752.1"/>
    <property type="molecule type" value="Genomic_DNA"/>
</dbReference>
<evidence type="ECO:0000259" key="4">
    <source>
        <dbReference type="PROSITE" id="PS01124"/>
    </source>
</evidence>
<dbReference type="InterPro" id="IPR018060">
    <property type="entry name" value="HTH_AraC"/>
</dbReference>
<feature type="domain" description="HTH araC/xylS-type" evidence="4">
    <location>
        <begin position="199"/>
        <end position="294"/>
    </location>
</feature>
<dbReference type="Gene3D" id="1.10.10.60">
    <property type="entry name" value="Homeodomain-like"/>
    <property type="match status" value="1"/>
</dbReference>
<dbReference type="SUPFAM" id="SSF46689">
    <property type="entry name" value="Homeodomain-like"/>
    <property type="match status" value="1"/>
</dbReference>
<evidence type="ECO:0000256" key="3">
    <source>
        <dbReference type="ARBA" id="ARBA00023163"/>
    </source>
</evidence>
<keyword evidence="1" id="KW-0805">Transcription regulation</keyword>
<protein>
    <submittedName>
        <fullName evidence="5">AraC family transcriptional regulator</fullName>
    </submittedName>
</protein>
<comment type="caution">
    <text evidence="5">The sequence shown here is derived from an EMBL/GenBank/DDBJ whole genome shotgun (WGS) entry which is preliminary data.</text>
</comment>
<dbReference type="InterPro" id="IPR018062">
    <property type="entry name" value="HTH_AraC-typ_CS"/>
</dbReference>
<dbReference type="PROSITE" id="PS01124">
    <property type="entry name" value="HTH_ARAC_FAMILY_2"/>
    <property type="match status" value="1"/>
</dbReference>
<evidence type="ECO:0000313" key="6">
    <source>
        <dbReference type="Proteomes" id="UP000248196"/>
    </source>
</evidence>
<dbReference type="SMART" id="SM00342">
    <property type="entry name" value="HTH_ARAC"/>
    <property type="match status" value="1"/>
</dbReference>
<keyword evidence="3" id="KW-0804">Transcription</keyword>
<evidence type="ECO:0000256" key="1">
    <source>
        <dbReference type="ARBA" id="ARBA00023015"/>
    </source>
</evidence>
<gene>
    <name evidence="5" type="ORF">CT690_05585</name>
</gene>
<dbReference type="InterPro" id="IPR009057">
    <property type="entry name" value="Homeodomain-like_sf"/>
</dbReference>
<dbReference type="PROSITE" id="PS00041">
    <property type="entry name" value="HTH_ARAC_FAMILY_1"/>
    <property type="match status" value="1"/>
</dbReference>
<reference evidence="5 6" key="1">
    <citation type="submission" date="2017-11" db="EMBL/GenBank/DDBJ databases">
        <title>Genome sequence of the oocydin A producing rhizobacterium Serratia plymuthica 4Rx5.</title>
        <authorList>
            <person name="Matilla M.A."/>
            <person name="Udaondo Z."/>
            <person name="Salmond G.P.C."/>
        </authorList>
    </citation>
    <scope>NUCLEOTIDE SEQUENCE [LARGE SCALE GENOMIC DNA]</scope>
    <source>
        <strain evidence="5 6">4Rx5</strain>
    </source>
</reference>
<dbReference type="GO" id="GO:0000976">
    <property type="term" value="F:transcription cis-regulatory region binding"/>
    <property type="evidence" value="ECO:0007669"/>
    <property type="project" value="TreeGrafter"/>
</dbReference>
<dbReference type="GO" id="GO:0005829">
    <property type="term" value="C:cytosol"/>
    <property type="evidence" value="ECO:0007669"/>
    <property type="project" value="TreeGrafter"/>
</dbReference>
<dbReference type="PANTHER" id="PTHR47894:SF4">
    <property type="entry name" value="HTH-TYPE TRANSCRIPTIONAL REGULATOR GADX"/>
    <property type="match status" value="1"/>
</dbReference>
<dbReference type="AlphaFoldDB" id="A0A318P813"/>
<dbReference type="InterPro" id="IPR054015">
    <property type="entry name" value="ExsA-like_N"/>
</dbReference>
<evidence type="ECO:0000256" key="2">
    <source>
        <dbReference type="ARBA" id="ARBA00023125"/>
    </source>
</evidence>
<dbReference type="Pfam" id="PF22200">
    <property type="entry name" value="ExsA_N"/>
    <property type="match status" value="1"/>
</dbReference>